<accession>A0A6J5LLC5</accession>
<gene>
    <name evidence="2" type="ORF">UFOVP262_48</name>
    <name evidence="1" type="ORF">UFOVP90_45</name>
</gene>
<dbReference type="EMBL" id="LR796276">
    <property type="protein sequence ID" value="CAB4133856.1"/>
    <property type="molecule type" value="Genomic_DNA"/>
</dbReference>
<evidence type="ECO:0000313" key="1">
    <source>
        <dbReference type="EMBL" id="CAB4126936.1"/>
    </source>
</evidence>
<organism evidence="2">
    <name type="scientific">uncultured Caudovirales phage</name>
    <dbReference type="NCBI Taxonomy" id="2100421"/>
    <lineage>
        <taxon>Viruses</taxon>
        <taxon>Duplodnaviria</taxon>
        <taxon>Heunggongvirae</taxon>
        <taxon>Uroviricota</taxon>
        <taxon>Caudoviricetes</taxon>
        <taxon>Peduoviridae</taxon>
        <taxon>Maltschvirus</taxon>
        <taxon>Maltschvirus maltsch</taxon>
    </lineage>
</organism>
<dbReference type="CDD" id="cd08054">
    <property type="entry name" value="gp6"/>
    <property type="match status" value="1"/>
</dbReference>
<reference evidence="2" key="1">
    <citation type="submission" date="2020-04" db="EMBL/GenBank/DDBJ databases">
        <authorList>
            <person name="Chiriac C."/>
            <person name="Salcher M."/>
            <person name="Ghai R."/>
            <person name="Kavagutti S V."/>
        </authorList>
    </citation>
    <scope>NUCLEOTIDE SEQUENCE</scope>
</reference>
<dbReference type="Gene3D" id="1.10.3230.30">
    <property type="entry name" value="Phage gp6-like head-tail connector protein"/>
    <property type="match status" value="1"/>
</dbReference>
<proteinExistence type="predicted"/>
<name>A0A6J5LLC5_9CAUD</name>
<evidence type="ECO:0000313" key="2">
    <source>
        <dbReference type="EMBL" id="CAB4133856.1"/>
    </source>
</evidence>
<protein>
    <submittedName>
        <fullName evidence="2">Gp6 domain containing protein</fullName>
    </submittedName>
</protein>
<sequence length="222" mass="24601">MPLDSYVNGPYLGTSRNPFSYEKIEQIDRDVSTPWLTLTQITNQLNLFGDTSQDDYLSGLELATRMMVEDFLGMSIFPAQYRVYYGAWNGMSGTQVSLDLPEISQATSYGPGVVINQVGYWDTTSPPTFNVLPTTNYFYDASGNKVICGGMPSEINQQITNPITVVYTTNSSPYAAYPVIQQAGLMILTHLYNNRSDTTSTNLKQIPMGAAALLRPYKPLVL</sequence>
<dbReference type="EMBL" id="LR796202">
    <property type="protein sequence ID" value="CAB4126936.1"/>
    <property type="molecule type" value="Genomic_DNA"/>
</dbReference>